<accession>A0AAU7CUM0</accession>
<evidence type="ECO:0000256" key="7">
    <source>
        <dbReference type="ARBA" id="ARBA00022723"/>
    </source>
</evidence>
<name>A0AAU7CUM0_9BACT</name>
<evidence type="ECO:0000256" key="14">
    <source>
        <dbReference type="PIRSR" id="PIRSR006769-2"/>
    </source>
</evidence>
<evidence type="ECO:0000256" key="4">
    <source>
        <dbReference type="ARBA" id="ARBA00005259"/>
    </source>
</evidence>
<evidence type="ECO:0000256" key="1">
    <source>
        <dbReference type="ARBA" id="ARBA00002151"/>
    </source>
</evidence>
<protein>
    <recommendedName>
        <fullName evidence="12">Riboflavin biosynthesis protein RibD</fullName>
    </recommendedName>
    <domain>
        <recommendedName>
            <fullName evidence="12">Diaminohydroxyphosphoribosylaminopyrimidine deaminase</fullName>
            <shortName evidence="12">DRAP deaminase</shortName>
            <ecNumber evidence="12">3.5.4.26</ecNumber>
        </recommendedName>
        <alternativeName>
            <fullName evidence="12">Riboflavin-specific deaminase</fullName>
        </alternativeName>
    </domain>
    <domain>
        <recommendedName>
            <fullName evidence="12">5-amino-6-(5-phosphoribosylamino)uracil reductase</fullName>
            <ecNumber evidence="12">1.1.1.193</ecNumber>
        </recommendedName>
        <alternativeName>
            <fullName evidence="12">HTP reductase</fullName>
        </alternativeName>
    </domain>
</protein>
<gene>
    <name evidence="17" type="primary">ribD</name>
    <name evidence="17" type="ORF">P4G45_12545</name>
</gene>
<evidence type="ECO:0000256" key="3">
    <source>
        <dbReference type="ARBA" id="ARBA00004910"/>
    </source>
</evidence>
<sequence length="391" mass="41887">MANVLHDEVFMQRALILARETVALASPNPQVGCVLVKGGEIIAEGAHLYANRDHAEIAALKQAHERGVDPAGATAYVTLEPCSHHGRTGPCADALIKARISRAVIATQDPNPQVSGQGIAKLRAAGIEVTLGTLQQPARDLNDAFAHFIQHHRPFVTLKAALSVDGYLAPAQQTRTPNQPHWLTGSAARAEVQRLRHASDAILTGIGTVLADDPALTDRSGILGPGGQTRRRPLLRVVLDTHLRIPLNSQLVRTANSAGGDASDLLILTAPFTSPEKSEALRKAGAEVQTISEQDGHLSLPAALKILSERSILSLLLESGTHLNGAFLHQNLIDKAVLFYSETELGPQSLPFAEGIASPYRFQQSLHRITRALFGTDACITGYLHDPWPVP</sequence>
<keyword evidence="9 12" id="KW-0521">NADP</keyword>
<feature type="binding site" evidence="15">
    <location>
        <position position="91"/>
    </location>
    <ligand>
        <name>Zn(2+)</name>
        <dbReference type="ChEBI" id="CHEBI:29105"/>
        <note>catalytic</note>
    </ligand>
</feature>
<dbReference type="AlphaFoldDB" id="A0AAU7CUM0"/>
<dbReference type="GO" id="GO:0009231">
    <property type="term" value="P:riboflavin biosynthetic process"/>
    <property type="evidence" value="ECO:0007669"/>
    <property type="project" value="UniProtKB-KW"/>
</dbReference>
<evidence type="ECO:0000313" key="17">
    <source>
        <dbReference type="EMBL" id="XBH09307.1"/>
    </source>
</evidence>
<dbReference type="PIRSF" id="PIRSF006769">
    <property type="entry name" value="RibD"/>
    <property type="match status" value="1"/>
</dbReference>
<dbReference type="KEGG" id="epl:P4G45_12545"/>
<evidence type="ECO:0000256" key="8">
    <source>
        <dbReference type="ARBA" id="ARBA00022833"/>
    </source>
</evidence>
<evidence type="ECO:0000256" key="5">
    <source>
        <dbReference type="ARBA" id="ARBA00007417"/>
    </source>
</evidence>
<dbReference type="SUPFAM" id="SSF53927">
    <property type="entry name" value="Cytidine deaminase-like"/>
    <property type="match status" value="1"/>
</dbReference>
<feature type="binding site" evidence="15">
    <location>
        <position position="82"/>
    </location>
    <ligand>
        <name>Zn(2+)</name>
        <dbReference type="ChEBI" id="CHEBI:29105"/>
        <note>catalytic</note>
    </ligand>
</feature>
<feature type="binding site" evidence="14">
    <location>
        <position position="182"/>
    </location>
    <ligand>
        <name>NADP(+)</name>
        <dbReference type="ChEBI" id="CHEBI:58349"/>
    </ligand>
</feature>
<feature type="binding site" evidence="14">
    <location>
        <begin position="320"/>
        <end position="326"/>
    </location>
    <ligand>
        <name>NADP(+)</name>
        <dbReference type="ChEBI" id="CHEBI:58349"/>
    </ligand>
</feature>
<keyword evidence="12 17" id="KW-0378">Hydrolase</keyword>
<dbReference type="InterPro" id="IPR050765">
    <property type="entry name" value="Riboflavin_Biosynth_HTPR"/>
</dbReference>
<comment type="similarity">
    <text evidence="4 12">In the N-terminal section; belongs to the cytidine and deoxycytidylate deaminase family.</text>
</comment>
<feature type="binding site" evidence="15">
    <location>
        <position position="54"/>
    </location>
    <ligand>
        <name>Zn(2+)</name>
        <dbReference type="ChEBI" id="CHEBI:29105"/>
        <note>catalytic</note>
    </ligand>
</feature>
<dbReference type="Gene3D" id="3.40.430.10">
    <property type="entry name" value="Dihydrofolate Reductase, subunit A"/>
    <property type="match status" value="1"/>
</dbReference>
<dbReference type="InterPro" id="IPR002734">
    <property type="entry name" value="RibDG_C"/>
</dbReference>
<feature type="binding site" evidence="14">
    <location>
        <position position="216"/>
    </location>
    <ligand>
        <name>substrate</name>
    </ligand>
</feature>
<dbReference type="Pfam" id="PF00383">
    <property type="entry name" value="dCMP_cyt_deam_1"/>
    <property type="match status" value="1"/>
</dbReference>
<feature type="binding site" evidence="14">
    <location>
        <position position="318"/>
    </location>
    <ligand>
        <name>substrate</name>
    </ligand>
</feature>
<keyword evidence="6 12" id="KW-0686">Riboflavin biosynthesis</keyword>
<evidence type="ECO:0000259" key="16">
    <source>
        <dbReference type="PROSITE" id="PS51747"/>
    </source>
</evidence>
<feature type="active site" description="Proton donor" evidence="13">
    <location>
        <position position="56"/>
    </location>
</feature>
<dbReference type="PANTHER" id="PTHR38011:SF7">
    <property type="entry name" value="2,5-DIAMINO-6-RIBOSYLAMINO-4(3H)-PYRIMIDINONE 5'-PHOSPHATE REDUCTASE"/>
    <property type="match status" value="1"/>
</dbReference>
<dbReference type="InterPro" id="IPR016192">
    <property type="entry name" value="APOBEC/CMP_deaminase_Zn-bd"/>
</dbReference>
<comment type="pathway">
    <text evidence="3 12">Cofactor biosynthesis; riboflavin biosynthesis; 5-amino-6-(D-ribitylamino)uracil from GTP: step 3/4.</text>
</comment>
<evidence type="ECO:0000256" key="6">
    <source>
        <dbReference type="ARBA" id="ARBA00022619"/>
    </source>
</evidence>
<evidence type="ECO:0000256" key="13">
    <source>
        <dbReference type="PIRSR" id="PIRSR006769-1"/>
    </source>
</evidence>
<feature type="domain" description="CMP/dCMP-type deaminase" evidence="16">
    <location>
        <begin position="5"/>
        <end position="130"/>
    </location>
</feature>
<comment type="cofactor">
    <cofactor evidence="12 15">
        <name>Zn(2+)</name>
        <dbReference type="ChEBI" id="CHEBI:29105"/>
    </cofactor>
    <text evidence="12 15">Binds 1 zinc ion.</text>
</comment>
<dbReference type="InterPro" id="IPR002125">
    <property type="entry name" value="CMP_dCMP_dom"/>
</dbReference>
<evidence type="ECO:0000256" key="9">
    <source>
        <dbReference type="ARBA" id="ARBA00022857"/>
    </source>
</evidence>
<evidence type="ECO:0000256" key="15">
    <source>
        <dbReference type="PIRSR" id="PIRSR006769-3"/>
    </source>
</evidence>
<feature type="binding site" evidence="14">
    <location>
        <position position="212"/>
    </location>
    <ligand>
        <name>NADP(+)</name>
        <dbReference type="ChEBI" id="CHEBI:58349"/>
    </ligand>
</feature>
<dbReference type="PANTHER" id="PTHR38011">
    <property type="entry name" value="DIHYDROFOLATE REDUCTASE FAMILY PROTEIN (AFU_ORTHOLOGUE AFUA_8G06820)"/>
    <property type="match status" value="1"/>
</dbReference>
<evidence type="ECO:0000256" key="10">
    <source>
        <dbReference type="ARBA" id="ARBA00023002"/>
    </source>
</evidence>
<dbReference type="GO" id="GO:0008270">
    <property type="term" value="F:zinc ion binding"/>
    <property type="evidence" value="ECO:0007669"/>
    <property type="project" value="InterPro"/>
</dbReference>
<dbReference type="InterPro" id="IPR024072">
    <property type="entry name" value="DHFR-like_dom_sf"/>
</dbReference>
<feature type="binding site" evidence="14">
    <location>
        <position position="161"/>
    </location>
    <ligand>
        <name>NADP(+)</name>
        <dbReference type="ChEBI" id="CHEBI:58349"/>
    </ligand>
</feature>
<dbReference type="EC" id="1.1.1.193" evidence="12"/>
<keyword evidence="7 12" id="KW-0479">Metal-binding</keyword>
<dbReference type="GO" id="GO:0008835">
    <property type="term" value="F:diaminohydroxyphosphoribosylaminopyrimidine deaminase activity"/>
    <property type="evidence" value="ECO:0007669"/>
    <property type="project" value="UniProtKB-EC"/>
</dbReference>
<keyword evidence="10 12" id="KW-0560">Oxidoreductase</keyword>
<keyword evidence="11" id="KW-0511">Multifunctional enzyme</keyword>
<feature type="binding site" evidence="14">
    <location>
        <position position="208"/>
    </location>
    <ligand>
        <name>NADP(+)</name>
        <dbReference type="ChEBI" id="CHEBI:58349"/>
    </ligand>
</feature>
<evidence type="ECO:0000256" key="2">
    <source>
        <dbReference type="ARBA" id="ARBA00004882"/>
    </source>
</evidence>
<keyword evidence="8 12" id="KW-0862">Zinc</keyword>
<feature type="binding site" evidence="14">
    <location>
        <position position="196"/>
    </location>
    <ligand>
        <name>substrate</name>
    </ligand>
</feature>
<dbReference type="PROSITE" id="PS00903">
    <property type="entry name" value="CYT_DCMP_DEAMINASES_1"/>
    <property type="match status" value="1"/>
</dbReference>
<comment type="catalytic activity">
    <reaction evidence="12">
        <text>5-amino-6-(5-phospho-D-ribitylamino)uracil + NADP(+) = 5-amino-6-(5-phospho-D-ribosylamino)uracil + NADPH + H(+)</text>
        <dbReference type="Rhea" id="RHEA:17845"/>
        <dbReference type="ChEBI" id="CHEBI:15378"/>
        <dbReference type="ChEBI" id="CHEBI:57783"/>
        <dbReference type="ChEBI" id="CHEBI:58349"/>
        <dbReference type="ChEBI" id="CHEBI:58421"/>
        <dbReference type="ChEBI" id="CHEBI:58453"/>
        <dbReference type="EC" id="1.1.1.193"/>
    </reaction>
</comment>
<dbReference type="Pfam" id="PF01872">
    <property type="entry name" value="RibD_C"/>
    <property type="match status" value="1"/>
</dbReference>
<dbReference type="PROSITE" id="PS51747">
    <property type="entry name" value="CYT_DCMP_DEAMINASES_2"/>
    <property type="match status" value="1"/>
</dbReference>
<proteinExistence type="inferred from homology"/>
<dbReference type="RefSeq" id="WP_348266819.1">
    <property type="nucleotide sequence ID" value="NZ_CP121194.1"/>
</dbReference>
<dbReference type="InterPro" id="IPR004794">
    <property type="entry name" value="Eubact_RibD"/>
</dbReference>
<dbReference type="NCBIfam" id="TIGR00326">
    <property type="entry name" value="eubact_ribD"/>
    <property type="match status" value="1"/>
</dbReference>
<comment type="function">
    <text evidence="1 12">Converts 2,5-diamino-6-(ribosylamino)-4(3h)-pyrimidinone 5'-phosphate into 5-amino-6-(ribosylamino)-2,4(1h,3h)-pyrimidinedione 5'-phosphate.</text>
</comment>
<dbReference type="CDD" id="cd01284">
    <property type="entry name" value="Riboflavin_deaminase-reductase"/>
    <property type="match status" value="1"/>
</dbReference>
<dbReference type="SUPFAM" id="SSF53597">
    <property type="entry name" value="Dihydrofolate reductase-like"/>
    <property type="match status" value="1"/>
</dbReference>
<evidence type="ECO:0000256" key="12">
    <source>
        <dbReference type="PIRNR" id="PIRNR006769"/>
    </source>
</evidence>
<dbReference type="Gene3D" id="3.40.140.10">
    <property type="entry name" value="Cytidine Deaminase, domain 2"/>
    <property type="match status" value="1"/>
</dbReference>
<dbReference type="GO" id="GO:0008703">
    <property type="term" value="F:5-amino-6-(5-phosphoribosylamino)uracil reductase activity"/>
    <property type="evidence" value="ECO:0007669"/>
    <property type="project" value="UniProtKB-EC"/>
</dbReference>
<comment type="catalytic activity">
    <reaction evidence="12">
        <text>2,5-diamino-6-hydroxy-4-(5-phosphoribosylamino)-pyrimidine + H2O + H(+) = 5-amino-6-(5-phospho-D-ribosylamino)uracil + NH4(+)</text>
        <dbReference type="Rhea" id="RHEA:21868"/>
        <dbReference type="ChEBI" id="CHEBI:15377"/>
        <dbReference type="ChEBI" id="CHEBI:15378"/>
        <dbReference type="ChEBI" id="CHEBI:28938"/>
        <dbReference type="ChEBI" id="CHEBI:58453"/>
        <dbReference type="ChEBI" id="CHEBI:58614"/>
        <dbReference type="EC" id="3.5.4.26"/>
    </reaction>
</comment>
<feature type="binding site" evidence="14">
    <location>
        <position position="219"/>
    </location>
    <ligand>
        <name>substrate</name>
    </ligand>
</feature>
<reference evidence="17" key="1">
    <citation type="submission" date="2023-03" db="EMBL/GenBank/DDBJ databases">
        <title>Edaphobacter sp.</title>
        <authorList>
            <person name="Huber K.J."/>
            <person name="Papendorf J."/>
            <person name="Pilke C."/>
            <person name="Bunk B."/>
            <person name="Sproeer C."/>
            <person name="Pester M."/>
        </authorList>
    </citation>
    <scope>NUCLEOTIDE SEQUENCE</scope>
    <source>
        <strain evidence="17">DSM 109919</strain>
    </source>
</reference>
<dbReference type="EMBL" id="CP121194">
    <property type="protein sequence ID" value="XBH09307.1"/>
    <property type="molecule type" value="Genomic_DNA"/>
</dbReference>
<dbReference type="EC" id="3.5.4.26" evidence="12"/>
<dbReference type="InterPro" id="IPR016193">
    <property type="entry name" value="Cytidine_deaminase-like"/>
</dbReference>
<evidence type="ECO:0000256" key="11">
    <source>
        <dbReference type="ARBA" id="ARBA00023268"/>
    </source>
</evidence>
<comment type="pathway">
    <text evidence="2 12">Cofactor biosynthesis; riboflavin biosynthesis; 5-amino-6-(D-ribitylamino)uracil from GTP: step 2/4.</text>
</comment>
<comment type="similarity">
    <text evidence="5 12">In the C-terminal section; belongs to the HTP reductase family.</text>
</comment>
<organism evidence="17">
    <name type="scientific">Edaphobacter paludis</name>
    <dbReference type="NCBI Taxonomy" id="3035702"/>
    <lineage>
        <taxon>Bacteria</taxon>
        <taxon>Pseudomonadati</taxon>
        <taxon>Acidobacteriota</taxon>
        <taxon>Terriglobia</taxon>
        <taxon>Terriglobales</taxon>
        <taxon>Acidobacteriaceae</taxon>
        <taxon>Edaphobacter</taxon>
    </lineage>
</organism>
<feature type="binding site" evidence="14">
    <location>
        <position position="241"/>
    </location>
    <ligand>
        <name>NADP(+)</name>
        <dbReference type="ChEBI" id="CHEBI:58349"/>
    </ligand>
</feature>